<evidence type="ECO:0000256" key="1">
    <source>
        <dbReference type="SAM" id="MobiDB-lite"/>
    </source>
</evidence>
<comment type="caution">
    <text evidence="2">The sequence shown here is derived from an EMBL/GenBank/DDBJ whole genome shotgun (WGS) entry which is preliminary data.</text>
</comment>
<reference evidence="3" key="1">
    <citation type="journal article" date="2019" name="Int. J. Syst. Evol. Microbiol.">
        <title>The Global Catalogue of Microorganisms (GCM) 10K type strain sequencing project: providing services to taxonomists for standard genome sequencing and annotation.</title>
        <authorList>
            <consortium name="The Broad Institute Genomics Platform"/>
            <consortium name="The Broad Institute Genome Sequencing Center for Infectious Disease"/>
            <person name="Wu L."/>
            <person name="Ma J."/>
        </authorList>
    </citation>
    <scope>NUCLEOTIDE SEQUENCE [LARGE SCALE GENOMIC DNA]</scope>
    <source>
        <strain evidence="3">JCM 17441</strain>
    </source>
</reference>
<sequence>MCPGRRPAATMSDVPRDIPAPTEQMIAALIPAPLPRSRPSRPPLPRLPAPRTLADPAEPQLDVSRLDPSGRISTRPLLRLLHWTPGHRLRFDAFEHTITATSSRTGTAISASGLLAIPVAVRHLGRLATGDTVVLLADPAHDLLVIHPARIVARLLTDRLGGADAS</sequence>
<keyword evidence="3" id="KW-1185">Reference proteome</keyword>
<evidence type="ECO:0008006" key="4">
    <source>
        <dbReference type="Google" id="ProtNLM"/>
    </source>
</evidence>
<protein>
    <recommendedName>
        <fullName evidence="4">SpoVT-AbrB domain-containing protein</fullName>
    </recommendedName>
</protein>
<gene>
    <name evidence="2" type="ORF">GCM10022255_069070</name>
</gene>
<proteinExistence type="predicted"/>
<dbReference type="Proteomes" id="UP001500620">
    <property type="component" value="Unassembled WGS sequence"/>
</dbReference>
<name>A0ABP8DI27_9ACTN</name>
<feature type="compositionally biased region" description="Pro residues" evidence="1">
    <location>
        <begin position="32"/>
        <end position="48"/>
    </location>
</feature>
<feature type="region of interest" description="Disordered" evidence="1">
    <location>
        <begin position="1"/>
        <end position="68"/>
    </location>
</feature>
<accession>A0ABP8DI27</accession>
<evidence type="ECO:0000313" key="2">
    <source>
        <dbReference type="EMBL" id="GAA4256405.1"/>
    </source>
</evidence>
<evidence type="ECO:0000313" key="3">
    <source>
        <dbReference type="Proteomes" id="UP001500620"/>
    </source>
</evidence>
<dbReference type="EMBL" id="BAABAT010000024">
    <property type="protein sequence ID" value="GAA4256405.1"/>
    <property type="molecule type" value="Genomic_DNA"/>
</dbReference>
<organism evidence="2 3">
    <name type="scientific">Dactylosporangium darangshiense</name>
    <dbReference type="NCBI Taxonomy" id="579108"/>
    <lineage>
        <taxon>Bacteria</taxon>
        <taxon>Bacillati</taxon>
        <taxon>Actinomycetota</taxon>
        <taxon>Actinomycetes</taxon>
        <taxon>Micromonosporales</taxon>
        <taxon>Micromonosporaceae</taxon>
        <taxon>Dactylosporangium</taxon>
    </lineage>
</organism>